<accession>A0A453PFY0</accession>
<evidence type="ECO:0000313" key="1">
    <source>
        <dbReference type="EnsemblPlants" id="AET6Gv20719300.23"/>
    </source>
</evidence>
<evidence type="ECO:0000313" key="2">
    <source>
        <dbReference type="Proteomes" id="UP000015105"/>
    </source>
</evidence>
<sequence length="216" mass="25215">MECLDCKNPYAVCRDVEGPSCHISVPMTTFYWFESVRPSHHDVALLLFNLDKLPCFWSHHLRFVPCCNRQVLGAYIEHVQSVATKENKPVGNPIFATRELLEYEVMIDHGDKRTRIHEIGWQRFLDEYAVRLGDMVYICLPRGNGRFFVEVERGGIRQLPLPCQFPCNGFFQKGKRWQTSIHGQLDLEEDDLVVITIHRHWVSLHNSPDLHPILNY</sequence>
<dbReference type="Gramene" id="AET6Gv20719300.23">
    <property type="protein sequence ID" value="AET6Gv20719300.23"/>
    <property type="gene ID" value="AET6Gv20719300"/>
</dbReference>
<name>A0A453PFY0_AEGTS</name>
<dbReference type="EnsemblPlants" id="AET6Gv20719300.23">
    <property type="protein sequence ID" value="AET6Gv20719300.23"/>
    <property type="gene ID" value="AET6Gv20719300"/>
</dbReference>
<proteinExistence type="predicted"/>
<reference evidence="2" key="2">
    <citation type="journal article" date="2017" name="Nat. Plants">
        <title>The Aegilops tauschii genome reveals multiple impacts of transposons.</title>
        <authorList>
            <person name="Zhao G."/>
            <person name="Zou C."/>
            <person name="Li K."/>
            <person name="Wang K."/>
            <person name="Li T."/>
            <person name="Gao L."/>
            <person name="Zhang X."/>
            <person name="Wang H."/>
            <person name="Yang Z."/>
            <person name="Liu X."/>
            <person name="Jiang W."/>
            <person name="Mao L."/>
            <person name="Kong X."/>
            <person name="Jiao Y."/>
            <person name="Jia J."/>
        </authorList>
    </citation>
    <scope>NUCLEOTIDE SEQUENCE [LARGE SCALE GENOMIC DNA]</scope>
    <source>
        <strain evidence="2">cv. AL8/78</strain>
    </source>
</reference>
<protein>
    <submittedName>
        <fullName evidence="1">Uncharacterized protein</fullName>
    </submittedName>
</protein>
<reference evidence="1" key="3">
    <citation type="journal article" date="2017" name="Nature">
        <title>Genome sequence of the progenitor of the wheat D genome Aegilops tauschii.</title>
        <authorList>
            <person name="Luo M.C."/>
            <person name="Gu Y.Q."/>
            <person name="Puiu D."/>
            <person name="Wang H."/>
            <person name="Twardziok S.O."/>
            <person name="Deal K.R."/>
            <person name="Huo N."/>
            <person name="Zhu T."/>
            <person name="Wang L."/>
            <person name="Wang Y."/>
            <person name="McGuire P.E."/>
            <person name="Liu S."/>
            <person name="Long H."/>
            <person name="Ramasamy R.K."/>
            <person name="Rodriguez J.C."/>
            <person name="Van S.L."/>
            <person name="Yuan L."/>
            <person name="Wang Z."/>
            <person name="Xia Z."/>
            <person name="Xiao L."/>
            <person name="Anderson O.D."/>
            <person name="Ouyang S."/>
            <person name="Liang Y."/>
            <person name="Zimin A.V."/>
            <person name="Pertea G."/>
            <person name="Qi P."/>
            <person name="Bennetzen J.L."/>
            <person name="Dai X."/>
            <person name="Dawson M.W."/>
            <person name="Muller H.G."/>
            <person name="Kugler K."/>
            <person name="Rivarola-Duarte L."/>
            <person name="Spannagl M."/>
            <person name="Mayer K.F.X."/>
            <person name="Lu F.H."/>
            <person name="Bevan M.W."/>
            <person name="Leroy P."/>
            <person name="Li P."/>
            <person name="You F.M."/>
            <person name="Sun Q."/>
            <person name="Liu Z."/>
            <person name="Lyons E."/>
            <person name="Wicker T."/>
            <person name="Salzberg S.L."/>
            <person name="Devos K.M."/>
            <person name="Dvorak J."/>
        </authorList>
    </citation>
    <scope>NUCLEOTIDE SEQUENCE [LARGE SCALE GENOMIC DNA]</scope>
    <source>
        <strain evidence="1">cv. AL8/78</strain>
    </source>
</reference>
<reference evidence="2" key="1">
    <citation type="journal article" date="2014" name="Science">
        <title>Ancient hybridizations among the ancestral genomes of bread wheat.</title>
        <authorList>
            <consortium name="International Wheat Genome Sequencing Consortium,"/>
            <person name="Marcussen T."/>
            <person name="Sandve S.R."/>
            <person name="Heier L."/>
            <person name="Spannagl M."/>
            <person name="Pfeifer M."/>
            <person name="Jakobsen K.S."/>
            <person name="Wulff B.B."/>
            <person name="Steuernagel B."/>
            <person name="Mayer K.F."/>
            <person name="Olsen O.A."/>
        </authorList>
    </citation>
    <scope>NUCLEOTIDE SEQUENCE [LARGE SCALE GENOMIC DNA]</scope>
    <source>
        <strain evidence="2">cv. AL8/78</strain>
    </source>
</reference>
<keyword evidence="2" id="KW-1185">Reference proteome</keyword>
<reference evidence="1" key="5">
    <citation type="journal article" date="2021" name="G3 (Bethesda)">
        <title>Aegilops tauschii genome assembly Aet v5.0 features greater sequence contiguity and improved annotation.</title>
        <authorList>
            <person name="Wang L."/>
            <person name="Zhu T."/>
            <person name="Rodriguez J.C."/>
            <person name="Deal K.R."/>
            <person name="Dubcovsky J."/>
            <person name="McGuire P.E."/>
            <person name="Lux T."/>
            <person name="Spannagl M."/>
            <person name="Mayer K.F.X."/>
            <person name="Baldrich P."/>
            <person name="Meyers B.C."/>
            <person name="Huo N."/>
            <person name="Gu Y.Q."/>
            <person name="Zhou H."/>
            <person name="Devos K.M."/>
            <person name="Bennetzen J.L."/>
            <person name="Unver T."/>
            <person name="Budak H."/>
            <person name="Gulick P.J."/>
            <person name="Galiba G."/>
            <person name="Kalapos B."/>
            <person name="Nelson D.R."/>
            <person name="Li P."/>
            <person name="You F.M."/>
            <person name="Luo M.C."/>
            <person name="Dvorak J."/>
        </authorList>
    </citation>
    <scope>NUCLEOTIDE SEQUENCE [LARGE SCALE GENOMIC DNA]</scope>
    <source>
        <strain evidence="1">cv. AL8/78</strain>
    </source>
</reference>
<reference evidence="1" key="4">
    <citation type="submission" date="2019-03" db="UniProtKB">
        <authorList>
            <consortium name="EnsemblPlants"/>
        </authorList>
    </citation>
    <scope>IDENTIFICATION</scope>
</reference>
<dbReference type="AlphaFoldDB" id="A0A453PFY0"/>
<organism evidence="1 2">
    <name type="scientific">Aegilops tauschii subsp. strangulata</name>
    <name type="common">Goatgrass</name>
    <dbReference type="NCBI Taxonomy" id="200361"/>
    <lineage>
        <taxon>Eukaryota</taxon>
        <taxon>Viridiplantae</taxon>
        <taxon>Streptophyta</taxon>
        <taxon>Embryophyta</taxon>
        <taxon>Tracheophyta</taxon>
        <taxon>Spermatophyta</taxon>
        <taxon>Magnoliopsida</taxon>
        <taxon>Liliopsida</taxon>
        <taxon>Poales</taxon>
        <taxon>Poaceae</taxon>
        <taxon>BOP clade</taxon>
        <taxon>Pooideae</taxon>
        <taxon>Triticodae</taxon>
        <taxon>Triticeae</taxon>
        <taxon>Triticinae</taxon>
        <taxon>Aegilops</taxon>
    </lineage>
</organism>
<dbReference type="Proteomes" id="UP000015105">
    <property type="component" value="Chromosome 6D"/>
</dbReference>